<evidence type="ECO:0000313" key="2">
    <source>
        <dbReference type="Proteomes" id="UP001163046"/>
    </source>
</evidence>
<gene>
    <name evidence="1" type="ORF">OS493_010054</name>
</gene>
<keyword evidence="2" id="KW-1185">Reference proteome</keyword>
<proteinExistence type="predicted"/>
<reference evidence="1" key="1">
    <citation type="submission" date="2023-01" db="EMBL/GenBank/DDBJ databases">
        <title>Genome assembly of the deep-sea coral Lophelia pertusa.</title>
        <authorList>
            <person name="Herrera S."/>
            <person name="Cordes E."/>
        </authorList>
    </citation>
    <scope>NUCLEOTIDE SEQUENCE</scope>
    <source>
        <strain evidence="1">USNM1676648</strain>
        <tissue evidence="1">Polyp</tissue>
    </source>
</reference>
<accession>A0A9W9YG42</accession>
<dbReference type="Proteomes" id="UP001163046">
    <property type="component" value="Unassembled WGS sequence"/>
</dbReference>
<organism evidence="1 2">
    <name type="scientific">Desmophyllum pertusum</name>
    <dbReference type="NCBI Taxonomy" id="174260"/>
    <lineage>
        <taxon>Eukaryota</taxon>
        <taxon>Metazoa</taxon>
        <taxon>Cnidaria</taxon>
        <taxon>Anthozoa</taxon>
        <taxon>Hexacorallia</taxon>
        <taxon>Scleractinia</taxon>
        <taxon>Caryophylliina</taxon>
        <taxon>Caryophylliidae</taxon>
        <taxon>Desmophyllum</taxon>
    </lineage>
</organism>
<comment type="caution">
    <text evidence="1">The sequence shown here is derived from an EMBL/GenBank/DDBJ whole genome shotgun (WGS) entry which is preliminary data.</text>
</comment>
<evidence type="ECO:0000313" key="1">
    <source>
        <dbReference type="EMBL" id="KAJ7337197.1"/>
    </source>
</evidence>
<name>A0A9W9YG42_9CNID</name>
<dbReference type="EMBL" id="MU827781">
    <property type="protein sequence ID" value="KAJ7337197.1"/>
    <property type="molecule type" value="Genomic_DNA"/>
</dbReference>
<dbReference type="AlphaFoldDB" id="A0A9W9YG42"/>
<dbReference type="OrthoDB" id="5989427at2759"/>
<protein>
    <submittedName>
        <fullName evidence="1">Uncharacterized protein</fullName>
    </submittedName>
</protein>
<sequence>MDENDEEEIEWNFTKASTIINSIEKRMGIKPANKDLIPLLHNIKRRLVDFERTSTNKKDSLIRPVSLKELEAQPTNREVINRKDFKSTAKGLDTFKGHKVRHITDDVEGIYGF</sequence>